<evidence type="ECO:0000313" key="3">
    <source>
        <dbReference type="Proteomes" id="UP000344274"/>
    </source>
</evidence>
<protein>
    <recommendedName>
        <fullName evidence="4">DUF2986 domain-containing protein</fullName>
    </recommendedName>
</protein>
<evidence type="ECO:0008006" key="4">
    <source>
        <dbReference type="Google" id="ProtNLM"/>
    </source>
</evidence>
<feature type="region of interest" description="Disordered" evidence="1">
    <location>
        <begin position="1"/>
        <end position="59"/>
    </location>
</feature>
<evidence type="ECO:0000256" key="1">
    <source>
        <dbReference type="SAM" id="MobiDB-lite"/>
    </source>
</evidence>
<dbReference type="Proteomes" id="UP000344274">
    <property type="component" value="Unassembled WGS sequence"/>
</dbReference>
<feature type="compositionally biased region" description="Basic and acidic residues" evidence="1">
    <location>
        <begin position="11"/>
        <end position="25"/>
    </location>
</feature>
<feature type="compositionally biased region" description="Basic and acidic residues" evidence="1">
    <location>
        <begin position="50"/>
        <end position="59"/>
    </location>
</feature>
<gene>
    <name evidence="2" type="ORF">PS673_02154</name>
</gene>
<reference evidence="2 3" key="1">
    <citation type="submission" date="2019-09" db="EMBL/GenBank/DDBJ databases">
        <authorList>
            <person name="Chandra G."/>
            <person name="Truman W A."/>
        </authorList>
    </citation>
    <scope>NUCLEOTIDE SEQUENCE [LARGE SCALE GENOMIC DNA]</scope>
    <source>
        <strain evidence="2">PS673</strain>
    </source>
</reference>
<accession>A0A5E7MUC9</accession>
<name>A0A5E7MUC9_PSEFL</name>
<sequence>MAKPNYSFAKRQRDLAKEQKKEEKLQRKKATAEEATLNPEGEVAAEDDVDAPKDSAPDA</sequence>
<dbReference type="EMBL" id="CABVHB010000013">
    <property type="protein sequence ID" value="VVM78548.1"/>
    <property type="molecule type" value="Genomic_DNA"/>
</dbReference>
<dbReference type="RefSeq" id="WP_057712230.1">
    <property type="nucleotide sequence ID" value="NZ_CABVHB010000013.1"/>
</dbReference>
<dbReference type="AlphaFoldDB" id="A0A5E7MUC9"/>
<evidence type="ECO:0000313" key="2">
    <source>
        <dbReference type="EMBL" id="VVM78548.1"/>
    </source>
</evidence>
<organism evidence="2 3">
    <name type="scientific">Pseudomonas fluorescens</name>
    <dbReference type="NCBI Taxonomy" id="294"/>
    <lineage>
        <taxon>Bacteria</taxon>
        <taxon>Pseudomonadati</taxon>
        <taxon>Pseudomonadota</taxon>
        <taxon>Gammaproteobacteria</taxon>
        <taxon>Pseudomonadales</taxon>
        <taxon>Pseudomonadaceae</taxon>
        <taxon>Pseudomonas</taxon>
    </lineage>
</organism>
<proteinExistence type="predicted"/>